<keyword evidence="5" id="KW-0862">Zinc</keyword>
<dbReference type="Gene3D" id="1.20.1510.10">
    <property type="entry name" value="Cation efflux protein transmembrane domain"/>
    <property type="match status" value="1"/>
</dbReference>
<proteinExistence type="inferred from homology"/>
<comment type="subcellular location">
    <subcellularLocation>
        <location evidence="1">Membrane</location>
        <topology evidence="1">Multi-pass membrane protein</topology>
    </subcellularLocation>
</comment>
<evidence type="ECO:0000256" key="1">
    <source>
        <dbReference type="ARBA" id="ARBA00004141"/>
    </source>
</evidence>
<feature type="transmembrane region" description="Helical" evidence="10">
    <location>
        <begin position="16"/>
        <end position="36"/>
    </location>
</feature>
<name>A0A023B1N7_GRENI</name>
<keyword evidence="6 10" id="KW-1133">Transmembrane helix</keyword>
<evidence type="ECO:0000256" key="7">
    <source>
        <dbReference type="ARBA" id="ARBA00023065"/>
    </source>
</evidence>
<keyword evidence="7" id="KW-0406">Ion transport</keyword>
<evidence type="ECO:0000259" key="11">
    <source>
        <dbReference type="Pfam" id="PF01545"/>
    </source>
</evidence>
<dbReference type="OMA" id="RTWGWAR"/>
<protein>
    <submittedName>
        <fullName evidence="13">Cation efflux family protein</fullName>
    </submittedName>
</protein>
<evidence type="ECO:0000256" key="3">
    <source>
        <dbReference type="ARBA" id="ARBA00022448"/>
    </source>
</evidence>
<dbReference type="OrthoDB" id="9944568at2759"/>
<reference evidence="13" key="1">
    <citation type="submission" date="2013-12" db="EMBL/GenBank/DDBJ databases">
        <authorList>
            <person name="Omoto C.K."/>
            <person name="Sibley D."/>
            <person name="Venepally P."/>
            <person name="Hadjithomas M."/>
            <person name="Karamycheva S."/>
            <person name="Brunk B."/>
            <person name="Roos D."/>
            <person name="Caler E."/>
            <person name="Lorenzi H."/>
        </authorList>
    </citation>
    <scope>NUCLEOTIDE SEQUENCE</scope>
</reference>
<comment type="similarity">
    <text evidence="2">Belongs to the cation diffusion facilitator (CDF) transporter (TC 2.A.4) family. SLC30A subfamily.</text>
</comment>
<feature type="transmembrane region" description="Helical" evidence="10">
    <location>
        <begin position="84"/>
        <end position="102"/>
    </location>
</feature>
<keyword evidence="8 10" id="KW-0472">Membrane</keyword>
<dbReference type="RefSeq" id="XP_011132208.1">
    <property type="nucleotide sequence ID" value="XM_011133906.1"/>
</dbReference>
<feature type="region of interest" description="Disordered" evidence="9">
    <location>
        <begin position="144"/>
        <end position="189"/>
    </location>
</feature>
<feature type="domain" description="Cation efflux protein cytoplasmic" evidence="12">
    <location>
        <begin position="314"/>
        <end position="386"/>
    </location>
</feature>
<sequence>MGSHGGNSHESSKRKLLAASLICGVFMVVEIAAGLYAGSLAIITDAAHMLSDLCSFGISLASIYMSQLPPTDKLSFGYQRAEMVGAFISIMIIWLLTIWLVIEALRRLWNPAEVRAPVMIVTAAFGILSNVAIALILSGDHHHHHHHHHNEVGEGSSHEHHLLPCSSGVESQHGQKSESNQSLSEGTPFLQGNAVEGYIRAGEVIKRLSNPTTCQLDDIITADAAYVEVADVPVEVCARGMEGNWNVMAAYLHTLGDLLQNVGVAVAGVLIYMKPNWTAADPVCTLVFAAIVVCTTLGLIQEALMLLMEGVPRGISAEAVAVELKKIPEVSGLHDLHIWSLGPGTPAMACHLVVEGDCAAEQVLECATSLVQRKFHVLHTTIQVDSVRNKAACETDAHEKCQKNN</sequence>
<dbReference type="InterPro" id="IPR036837">
    <property type="entry name" value="Cation_efflux_CTD_sf"/>
</dbReference>
<dbReference type="PANTHER" id="PTHR11562:SF17">
    <property type="entry name" value="RE54080P-RELATED"/>
    <property type="match status" value="1"/>
</dbReference>
<feature type="domain" description="Cation efflux protein transmembrane" evidence="11">
    <location>
        <begin position="16"/>
        <end position="308"/>
    </location>
</feature>
<keyword evidence="3" id="KW-0813">Transport</keyword>
<gene>
    <name evidence="13" type="ORF">GNI_132310</name>
</gene>
<evidence type="ECO:0000313" key="14">
    <source>
        <dbReference type="Proteomes" id="UP000019763"/>
    </source>
</evidence>
<feature type="compositionally biased region" description="Polar residues" evidence="9">
    <location>
        <begin position="168"/>
        <end position="185"/>
    </location>
</feature>
<dbReference type="InterPro" id="IPR027470">
    <property type="entry name" value="Cation_efflux_CTD"/>
</dbReference>
<dbReference type="InterPro" id="IPR050681">
    <property type="entry name" value="CDF/SLC30A"/>
</dbReference>
<dbReference type="EMBL" id="AFNH02000987">
    <property type="protein sequence ID" value="EZG47082.1"/>
    <property type="molecule type" value="Genomic_DNA"/>
</dbReference>
<dbReference type="InterPro" id="IPR027469">
    <property type="entry name" value="Cation_efflux_TMD_sf"/>
</dbReference>
<organism evidence="13 14">
    <name type="scientific">Gregarina niphandrodes</name>
    <name type="common">Septate eugregarine</name>
    <dbReference type="NCBI Taxonomy" id="110365"/>
    <lineage>
        <taxon>Eukaryota</taxon>
        <taxon>Sar</taxon>
        <taxon>Alveolata</taxon>
        <taxon>Apicomplexa</taxon>
        <taxon>Conoidasida</taxon>
        <taxon>Gregarinasina</taxon>
        <taxon>Eugregarinorida</taxon>
        <taxon>Gregarinidae</taxon>
        <taxon>Gregarina</taxon>
    </lineage>
</organism>
<evidence type="ECO:0000256" key="9">
    <source>
        <dbReference type="SAM" id="MobiDB-lite"/>
    </source>
</evidence>
<dbReference type="Proteomes" id="UP000019763">
    <property type="component" value="Unassembled WGS sequence"/>
</dbReference>
<evidence type="ECO:0000259" key="12">
    <source>
        <dbReference type="Pfam" id="PF16916"/>
    </source>
</evidence>
<accession>A0A023B1N7</accession>
<dbReference type="GeneID" id="22914630"/>
<feature type="transmembrane region" description="Helical" evidence="10">
    <location>
        <begin position="279"/>
        <end position="300"/>
    </location>
</feature>
<dbReference type="SUPFAM" id="SSF160240">
    <property type="entry name" value="Cation efflux protein cytoplasmic domain-like"/>
    <property type="match status" value="1"/>
</dbReference>
<keyword evidence="14" id="KW-1185">Reference proteome</keyword>
<feature type="transmembrane region" description="Helical" evidence="10">
    <location>
        <begin position="114"/>
        <end position="137"/>
    </location>
</feature>
<evidence type="ECO:0000313" key="13">
    <source>
        <dbReference type="EMBL" id="EZG47082.1"/>
    </source>
</evidence>
<dbReference type="GO" id="GO:0005886">
    <property type="term" value="C:plasma membrane"/>
    <property type="evidence" value="ECO:0007669"/>
    <property type="project" value="TreeGrafter"/>
</dbReference>
<dbReference type="SUPFAM" id="SSF161111">
    <property type="entry name" value="Cation efflux protein transmembrane domain-like"/>
    <property type="match status" value="1"/>
</dbReference>
<feature type="compositionally biased region" description="Basic and acidic residues" evidence="9">
    <location>
        <begin position="150"/>
        <end position="162"/>
    </location>
</feature>
<keyword evidence="4 10" id="KW-0812">Transmembrane</keyword>
<evidence type="ECO:0000256" key="8">
    <source>
        <dbReference type="ARBA" id="ARBA00023136"/>
    </source>
</evidence>
<dbReference type="Pfam" id="PF01545">
    <property type="entry name" value="Cation_efflux"/>
    <property type="match status" value="1"/>
</dbReference>
<evidence type="ECO:0000256" key="10">
    <source>
        <dbReference type="SAM" id="Phobius"/>
    </source>
</evidence>
<dbReference type="eggNOG" id="KOG1482">
    <property type="taxonomic scope" value="Eukaryota"/>
</dbReference>
<feature type="transmembrane region" description="Helical" evidence="10">
    <location>
        <begin position="249"/>
        <end position="273"/>
    </location>
</feature>
<dbReference type="InterPro" id="IPR002524">
    <property type="entry name" value="Cation_efflux"/>
</dbReference>
<evidence type="ECO:0000256" key="6">
    <source>
        <dbReference type="ARBA" id="ARBA00022989"/>
    </source>
</evidence>
<evidence type="ECO:0000256" key="5">
    <source>
        <dbReference type="ARBA" id="ARBA00022906"/>
    </source>
</evidence>
<dbReference type="PANTHER" id="PTHR11562">
    <property type="entry name" value="CATION EFFLUX PROTEIN/ ZINC TRANSPORTER"/>
    <property type="match status" value="1"/>
</dbReference>
<comment type="caution">
    <text evidence="13">The sequence shown here is derived from an EMBL/GenBank/DDBJ whole genome shotgun (WGS) entry which is preliminary data.</text>
</comment>
<evidence type="ECO:0000256" key="4">
    <source>
        <dbReference type="ARBA" id="ARBA00022692"/>
    </source>
</evidence>
<dbReference type="NCBIfam" id="TIGR01297">
    <property type="entry name" value="CDF"/>
    <property type="match status" value="1"/>
</dbReference>
<dbReference type="GO" id="GO:0005385">
    <property type="term" value="F:zinc ion transmembrane transporter activity"/>
    <property type="evidence" value="ECO:0007669"/>
    <property type="project" value="TreeGrafter"/>
</dbReference>
<evidence type="ECO:0000256" key="2">
    <source>
        <dbReference type="ARBA" id="ARBA00008873"/>
    </source>
</evidence>
<dbReference type="Pfam" id="PF16916">
    <property type="entry name" value="ZT_dimer"/>
    <property type="match status" value="1"/>
</dbReference>
<dbReference type="InterPro" id="IPR058533">
    <property type="entry name" value="Cation_efflux_TM"/>
</dbReference>
<dbReference type="VEuPathDB" id="CryptoDB:GNI_132310"/>
<keyword evidence="5" id="KW-0864">Zinc transport</keyword>
<dbReference type="AlphaFoldDB" id="A0A023B1N7"/>